<evidence type="ECO:0000313" key="3">
    <source>
        <dbReference type="EMBL" id="KZP33243.1"/>
    </source>
</evidence>
<dbReference type="Pfam" id="PF20151">
    <property type="entry name" value="DUF6533"/>
    <property type="match status" value="1"/>
</dbReference>
<feature type="transmembrane region" description="Helical" evidence="1">
    <location>
        <begin position="89"/>
        <end position="107"/>
    </location>
</feature>
<feature type="transmembrane region" description="Helical" evidence="1">
    <location>
        <begin position="208"/>
        <end position="229"/>
    </location>
</feature>
<organism evidence="3 4">
    <name type="scientific">Athelia psychrophila</name>
    <dbReference type="NCBI Taxonomy" id="1759441"/>
    <lineage>
        <taxon>Eukaryota</taxon>
        <taxon>Fungi</taxon>
        <taxon>Dikarya</taxon>
        <taxon>Basidiomycota</taxon>
        <taxon>Agaricomycotina</taxon>
        <taxon>Agaricomycetes</taxon>
        <taxon>Agaricomycetidae</taxon>
        <taxon>Atheliales</taxon>
        <taxon>Atheliaceae</taxon>
        <taxon>Athelia</taxon>
    </lineage>
</organism>
<keyword evidence="1" id="KW-0472">Membrane</keyword>
<dbReference type="Proteomes" id="UP000076532">
    <property type="component" value="Unassembled WGS sequence"/>
</dbReference>
<dbReference type="EMBL" id="KV417483">
    <property type="protein sequence ID" value="KZP33243.1"/>
    <property type="molecule type" value="Genomic_DNA"/>
</dbReference>
<keyword evidence="1" id="KW-1133">Transmembrane helix</keyword>
<sequence length="317" mass="35569">MSLWHDIGVVEVQVDRSEGYAVTACGALLIYDILCTMDREVEYVWDSPWCFRTILYALNRYLPFIDTFIAWQMFSGVNSPKECLRGNTALSWFVVLGIIISEAVIMVRTYALWGRCRSVLYGLVALFILTMVPVIAVTYLETASWRYGPSPLSDEKGCFTSSMGRIIFVAYICLIVCETCIMVLTAIKAIKHLRRTRCSWIKRMYQDGLLFYTYTLLTSIINVVVPLAAPSVYANMFVTPQRIFHSVVCGRVLLLLLEQRKDDGDAASTMPVFTSVFGGDALDCTTCTAVSVRLPRPTVISDDIVDCAAFSEKFCDA</sequence>
<evidence type="ECO:0000259" key="2">
    <source>
        <dbReference type="Pfam" id="PF20151"/>
    </source>
</evidence>
<evidence type="ECO:0000313" key="4">
    <source>
        <dbReference type="Proteomes" id="UP000076532"/>
    </source>
</evidence>
<gene>
    <name evidence="3" type="ORF">FIBSPDRAFT_375764</name>
</gene>
<feature type="transmembrane region" description="Helical" evidence="1">
    <location>
        <begin position="166"/>
        <end position="187"/>
    </location>
</feature>
<feature type="domain" description="DUF6533" evidence="2">
    <location>
        <begin position="20"/>
        <end position="65"/>
    </location>
</feature>
<accession>A0A166W079</accession>
<protein>
    <recommendedName>
        <fullName evidence="2">DUF6533 domain-containing protein</fullName>
    </recommendedName>
</protein>
<proteinExistence type="predicted"/>
<dbReference type="AlphaFoldDB" id="A0A166W079"/>
<keyword evidence="1" id="KW-0812">Transmembrane</keyword>
<name>A0A166W079_9AGAM</name>
<dbReference type="InterPro" id="IPR045340">
    <property type="entry name" value="DUF6533"/>
</dbReference>
<keyword evidence="4" id="KW-1185">Reference proteome</keyword>
<feature type="transmembrane region" description="Helical" evidence="1">
    <location>
        <begin position="119"/>
        <end position="140"/>
    </location>
</feature>
<evidence type="ECO:0000256" key="1">
    <source>
        <dbReference type="SAM" id="Phobius"/>
    </source>
</evidence>
<dbReference type="OrthoDB" id="3350812at2759"/>
<reference evidence="3 4" key="1">
    <citation type="journal article" date="2016" name="Mol. Biol. Evol.">
        <title>Comparative Genomics of Early-Diverging Mushroom-Forming Fungi Provides Insights into the Origins of Lignocellulose Decay Capabilities.</title>
        <authorList>
            <person name="Nagy L.G."/>
            <person name="Riley R."/>
            <person name="Tritt A."/>
            <person name="Adam C."/>
            <person name="Daum C."/>
            <person name="Floudas D."/>
            <person name="Sun H."/>
            <person name="Yadav J.S."/>
            <person name="Pangilinan J."/>
            <person name="Larsson K.H."/>
            <person name="Matsuura K."/>
            <person name="Barry K."/>
            <person name="Labutti K."/>
            <person name="Kuo R."/>
            <person name="Ohm R.A."/>
            <person name="Bhattacharya S.S."/>
            <person name="Shirouzu T."/>
            <person name="Yoshinaga Y."/>
            <person name="Martin F.M."/>
            <person name="Grigoriev I.V."/>
            <person name="Hibbett D.S."/>
        </authorList>
    </citation>
    <scope>NUCLEOTIDE SEQUENCE [LARGE SCALE GENOMIC DNA]</scope>
    <source>
        <strain evidence="3 4">CBS 109695</strain>
    </source>
</reference>